<dbReference type="AlphaFoldDB" id="A0A1F7YY29"/>
<gene>
    <name evidence="1" type="ORF">A2803_00565</name>
</gene>
<comment type="caution">
    <text evidence="1">The sequence shown here is derived from an EMBL/GenBank/DDBJ whole genome shotgun (WGS) entry which is preliminary data.</text>
</comment>
<dbReference type="EMBL" id="MGGP01000017">
    <property type="protein sequence ID" value="OGM32191.1"/>
    <property type="molecule type" value="Genomic_DNA"/>
</dbReference>
<evidence type="ECO:0000313" key="2">
    <source>
        <dbReference type="Proteomes" id="UP000178870"/>
    </source>
</evidence>
<reference evidence="1 2" key="1">
    <citation type="journal article" date="2016" name="Nat. Commun.">
        <title>Thousands of microbial genomes shed light on interconnected biogeochemical processes in an aquifer system.</title>
        <authorList>
            <person name="Anantharaman K."/>
            <person name="Brown C.T."/>
            <person name="Hug L.A."/>
            <person name="Sharon I."/>
            <person name="Castelle C.J."/>
            <person name="Probst A.J."/>
            <person name="Thomas B.C."/>
            <person name="Singh A."/>
            <person name="Wilkins M.J."/>
            <person name="Karaoz U."/>
            <person name="Brodie E.L."/>
            <person name="Williams K.H."/>
            <person name="Hubbard S.S."/>
            <person name="Banfield J.F."/>
        </authorList>
    </citation>
    <scope>NUCLEOTIDE SEQUENCE [LARGE SCALE GENOMIC DNA]</scope>
</reference>
<name>A0A1F7YY29_9BACT</name>
<evidence type="ECO:0000313" key="1">
    <source>
        <dbReference type="EMBL" id="OGM32191.1"/>
    </source>
</evidence>
<protein>
    <submittedName>
        <fullName evidence="1">Uncharacterized protein</fullName>
    </submittedName>
</protein>
<accession>A0A1F7YY29</accession>
<dbReference type="Pfam" id="PF18924">
    <property type="entry name" value="DUF5674"/>
    <property type="match status" value="1"/>
</dbReference>
<organism evidence="1 2">
    <name type="scientific">Candidatus Woesebacteria bacterium RIFCSPHIGHO2_01_FULL_44_21</name>
    <dbReference type="NCBI Taxonomy" id="1802503"/>
    <lineage>
        <taxon>Bacteria</taxon>
        <taxon>Candidatus Woeseibacteriota</taxon>
    </lineage>
</organism>
<dbReference type="Proteomes" id="UP000178870">
    <property type="component" value="Unassembled WGS sequence"/>
</dbReference>
<dbReference type="InterPro" id="IPR043731">
    <property type="entry name" value="DUF5674"/>
</dbReference>
<sequence>MSVVIVKNKITKEDIKTAREEHDTYIKITADIEQKEIAIGGQLHADAEKLLVIKFNSKNKYIWGGGYSISRKVFTTDAILNIKPYYQNDSTEILYPEAREAFLKLAKQTLKEIESLL</sequence>
<proteinExistence type="predicted"/>